<keyword evidence="2" id="KW-1185">Reference proteome</keyword>
<dbReference type="AlphaFoldDB" id="A0A3M7P6P5"/>
<proteinExistence type="predicted"/>
<comment type="caution">
    <text evidence="1">The sequence shown here is derived from an EMBL/GenBank/DDBJ whole genome shotgun (WGS) entry which is preliminary data.</text>
</comment>
<evidence type="ECO:0000313" key="1">
    <source>
        <dbReference type="EMBL" id="RMZ94766.1"/>
    </source>
</evidence>
<dbReference type="Proteomes" id="UP000276133">
    <property type="component" value="Unassembled WGS sequence"/>
</dbReference>
<gene>
    <name evidence="1" type="ORF">BpHYR1_010375</name>
</gene>
<organism evidence="1 2">
    <name type="scientific">Brachionus plicatilis</name>
    <name type="common">Marine rotifer</name>
    <name type="synonym">Brachionus muelleri</name>
    <dbReference type="NCBI Taxonomy" id="10195"/>
    <lineage>
        <taxon>Eukaryota</taxon>
        <taxon>Metazoa</taxon>
        <taxon>Spiralia</taxon>
        <taxon>Gnathifera</taxon>
        <taxon>Rotifera</taxon>
        <taxon>Eurotatoria</taxon>
        <taxon>Monogononta</taxon>
        <taxon>Pseudotrocha</taxon>
        <taxon>Ploima</taxon>
        <taxon>Brachionidae</taxon>
        <taxon>Brachionus</taxon>
    </lineage>
</organism>
<name>A0A3M7P6P5_BRAPC</name>
<reference evidence="1 2" key="1">
    <citation type="journal article" date="2018" name="Sci. Rep.">
        <title>Genomic signatures of local adaptation to the degree of environmental predictability in rotifers.</title>
        <authorList>
            <person name="Franch-Gras L."/>
            <person name="Hahn C."/>
            <person name="Garcia-Roger E.M."/>
            <person name="Carmona M.J."/>
            <person name="Serra M."/>
            <person name="Gomez A."/>
        </authorList>
    </citation>
    <scope>NUCLEOTIDE SEQUENCE [LARGE SCALE GENOMIC DNA]</scope>
    <source>
        <strain evidence="1">HYR1</strain>
    </source>
</reference>
<dbReference type="EMBL" id="REGN01012819">
    <property type="protein sequence ID" value="RMZ94766.1"/>
    <property type="molecule type" value="Genomic_DNA"/>
</dbReference>
<protein>
    <submittedName>
        <fullName evidence="1">Uncharacterized protein</fullName>
    </submittedName>
</protein>
<sequence>MIDIEIENLMVFDVPVAQKVVEKDFSEDGDDCSVDGEANNEEQSKKRRRITVVWSFVKQFDNETFVESEIRSKWTQKKTHQTLVGTKMYFDCKYPKCPAHIHLLYIKNQPKISLFADQNEHLHLPFNKSRGIDNEVKEMIKSVYDLGVTGALNIIYALRDKKVENIPSQRQIYNFLYEYKQELYGTASMTYMELKNW</sequence>
<dbReference type="OrthoDB" id="119028at2759"/>
<accession>A0A3M7P6P5</accession>
<evidence type="ECO:0000313" key="2">
    <source>
        <dbReference type="Proteomes" id="UP000276133"/>
    </source>
</evidence>
<feature type="non-terminal residue" evidence="1">
    <location>
        <position position="197"/>
    </location>
</feature>